<dbReference type="EMBL" id="JAMSHJ010000005">
    <property type="protein sequence ID" value="KAI5406869.1"/>
    <property type="molecule type" value="Genomic_DNA"/>
</dbReference>
<dbReference type="Proteomes" id="UP001058974">
    <property type="component" value="Chromosome 5"/>
</dbReference>
<organism evidence="1 2">
    <name type="scientific">Pisum sativum</name>
    <name type="common">Garden pea</name>
    <name type="synonym">Lathyrus oleraceus</name>
    <dbReference type="NCBI Taxonomy" id="3888"/>
    <lineage>
        <taxon>Eukaryota</taxon>
        <taxon>Viridiplantae</taxon>
        <taxon>Streptophyta</taxon>
        <taxon>Embryophyta</taxon>
        <taxon>Tracheophyta</taxon>
        <taxon>Spermatophyta</taxon>
        <taxon>Magnoliopsida</taxon>
        <taxon>eudicotyledons</taxon>
        <taxon>Gunneridae</taxon>
        <taxon>Pentapetalae</taxon>
        <taxon>rosids</taxon>
        <taxon>fabids</taxon>
        <taxon>Fabales</taxon>
        <taxon>Fabaceae</taxon>
        <taxon>Papilionoideae</taxon>
        <taxon>50 kb inversion clade</taxon>
        <taxon>NPAAA clade</taxon>
        <taxon>Hologalegina</taxon>
        <taxon>IRL clade</taxon>
        <taxon>Fabeae</taxon>
        <taxon>Lathyrus</taxon>
    </lineage>
</organism>
<gene>
    <name evidence="1" type="ORF">KIW84_053222</name>
</gene>
<accession>A0A9D5AGH2</accession>
<dbReference type="AlphaFoldDB" id="A0A9D5AGH2"/>
<dbReference type="Gramene" id="Psat05G0322200-T1">
    <property type="protein sequence ID" value="KAI5406869.1"/>
    <property type="gene ID" value="KIW84_053222"/>
</dbReference>
<sequence length="225" mass="24422">MSQPVNNGTSLGHIIVPISTNQSPLTNKGNNQKYVQNVPKFGCGQTIGPAVIPNQPVSEHKSAYSATTPPVLSQSANKHSLINMSAGNRTHDLSNSSSPSTRPNVSIHKETITVQDLNTTLCSNEISLSTCILISDSSYSPSILTSKPIVPFLENNQPMITKSKNGKSKPKVYMAHTKSKPTSIKQALNKPKWEMAIRNEFNALQANKTWILTTLPPNGKVMGYK</sequence>
<evidence type="ECO:0000313" key="1">
    <source>
        <dbReference type="EMBL" id="KAI5406869.1"/>
    </source>
</evidence>
<reference evidence="1 2" key="1">
    <citation type="journal article" date="2022" name="Nat. Genet.">
        <title>Improved pea reference genome and pan-genome highlight genomic features and evolutionary characteristics.</title>
        <authorList>
            <person name="Yang T."/>
            <person name="Liu R."/>
            <person name="Luo Y."/>
            <person name="Hu S."/>
            <person name="Wang D."/>
            <person name="Wang C."/>
            <person name="Pandey M.K."/>
            <person name="Ge S."/>
            <person name="Xu Q."/>
            <person name="Li N."/>
            <person name="Li G."/>
            <person name="Huang Y."/>
            <person name="Saxena R.K."/>
            <person name="Ji Y."/>
            <person name="Li M."/>
            <person name="Yan X."/>
            <person name="He Y."/>
            <person name="Liu Y."/>
            <person name="Wang X."/>
            <person name="Xiang C."/>
            <person name="Varshney R.K."/>
            <person name="Ding H."/>
            <person name="Gao S."/>
            <person name="Zong X."/>
        </authorList>
    </citation>
    <scope>NUCLEOTIDE SEQUENCE [LARGE SCALE GENOMIC DNA]</scope>
    <source>
        <strain evidence="1 2">cv. Zhongwan 6</strain>
    </source>
</reference>
<proteinExistence type="predicted"/>
<keyword evidence="2" id="KW-1185">Reference proteome</keyword>
<evidence type="ECO:0000313" key="2">
    <source>
        <dbReference type="Proteomes" id="UP001058974"/>
    </source>
</evidence>
<name>A0A9D5AGH2_PEA</name>
<comment type="caution">
    <text evidence="1">The sequence shown here is derived from an EMBL/GenBank/DDBJ whole genome shotgun (WGS) entry which is preliminary data.</text>
</comment>
<protein>
    <submittedName>
        <fullName evidence="1">Uncharacterized protein</fullName>
    </submittedName>
</protein>